<dbReference type="AlphaFoldDB" id="V4B2F0"/>
<evidence type="ECO:0000313" key="6">
    <source>
        <dbReference type="EMBL" id="ESP00517.1"/>
    </source>
</evidence>
<dbReference type="Pfam" id="PF10507">
    <property type="entry name" value="TMEM65"/>
    <property type="match status" value="1"/>
</dbReference>
<dbReference type="Proteomes" id="UP000030746">
    <property type="component" value="Unassembled WGS sequence"/>
</dbReference>
<organism evidence="6 7">
    <name type="scientific">Lottia gigantea</name>
    <name type="common">Giant owl limpet</name>
    <dbReference type="NCBI Taxonomy" id="225164"/>
    <lineage>
        <taxon>Eukaryota</taxon>
        <taxon>Metazoa</taxon>
        <taxon>Spiralia</taxon>
        <taxon>Lophotrochozoa</taxon>
        <taxon>Mollusca</taxon>
        <taxon>Gastropoda</taxon>
        <taxon>Patellogastropoda</taxon>
        <taxon>Lottioidea</taxon>
        <taxon>Lottiidae</taxon>
        <taxon>Lottia</taxon>
    </lineage>
</organism>
<keyword evidence="2 5" id="KW-0812">Transmembrane</keyword>
<dbReference type="HOGENOM" id="CLU_138911_0_0_1"/>
<keyword evidence="7" id="KW-1185">Reference proteome</keyword>
<evidence type="ECO:0008006" key="8">
    <source>
        <dbReference type="Google" id="ProtNLM"/>
    </source>
</evidence>
<sequence>MHRNLSRALYDESSTKDLIYSLEPKERSLLFAEMQKFEQRRLESEEIPPSLTQLRILAVHNMLPFIGFGFLDNFLMIVAGEYIDTTLGMTLGISTMAAAGLGNMISDVCAIGSASYVERLALKFGVPIPELTAYQCDLTRTRWVSNLAKAFGVGLGCIIGMFPLLFKHDNKKCGSNSDSKSENKS</sequence>
<proteinExistence type="predicted"/>
<feature type="transmembrane region" description="Helical" evidence="5">
    <location>
        <begin position="62"/>
        <end position="83"/>
    </location>
</feature>
<accession>V4B2F0</accession>
<dbReference type="GeneID" id="20230816"/>
<keyword evidence="3 5" id="KW-1133">Transmembrane helix</keyword>
<dbReference type="OrthoDB" id="430821at2759"/>
<evidence type="ECO:0000256" key="5">
    <source>
        <dbReference type="SAM" id="Phobius"/>
    </source>
</evidence>
<name>V4B2F0_LOTGI</name>
<dbReference type="STRING" id="225164.V4B2F0"/>
<dbReference type="GO" id="GO:0016020">
    <property type="term" value="C:membrane"/>
    <property type="evidence" value="ECO:0007669"/>
    <property type="project" value="UniProtKB-SubCell"/>
</dbReference>
<evidence type="ECO:0000256" key="3">
    <source>
        <dbReference type="ARBA" id="ARBA00022989"/>
    </source>
</evidence>
<dbReference type="PANTHER" id="PTHR21706">
    <property type="entry name" value="TRANSMEMBRANE PROTEIN 65"/>
    <property type="match status" value="1"/>
</dbReference>
<gene>
    <name evidence="6" type="ORF">LOTGIDRAFT_112076</name>
</gene>
<dbReference type="CTD" id="20230816"/>
<dbReference type="EMBL" id="KB200701">
    <property type="protein sequence ID" value="ESP00517.1"/>
    <property type="molecule type" value="Genomic_DNA"/>
</dbReference>
<dbReference type="RefSeq" id="XP_009048636.1">
    <property type="nucleotide sequence ID" value="XM_009050388.1"/>
</dbReference>
<reference evidence="6 7" key="1">
    <citation type="journal article" date="2013" name="Nature">
        <title>Insights into bilaterian evolution from three spiralian genomes.</title>
        <authorList>
            <person name="Simakov O."/>
            <person name="Marletaz F."/>
            <person name="Cho S.J."/>
            <person name="Edsinger-Gonzales E."/>
            <person name="Havlak P."/>
            <person name="Hellsten U."/>
            <person name="Kuo D.H."/>
            <person name="Larsson T."/>
            <person name="Lv J."/>
            <person name="Arendt D."/>
            <person name="Savage R."/>
            <person name="Osoegawa K."/>
            <person name="de Jong P."/>
            <person name="Grimwood J."/>
            <person name="Chapman J.A."/>
            <person name="Shapiro H."/>
            <person name="Aerts A."/>
            <person name="Otillar R.P."/>
            <person name="Terry A.Y."/>
            <person name="Boore J.L."/>
            <person name="Grigoriev I.V."/>
            <person name="Lindberg D.R."/>
            <person name="Seaver E.C."/>
            <person name="Weisblat D.A."/>
            <person name="Putnam N.H."/>
            <person name="Rokhsar D.S."/>
        </authorList>
    </citation>
    <scope>NUCLEOTIDE SEQUENCE [LARGE SCALE GENOMIC DNA]</scope>
</reference>
<keyword evidence="4 5" id="KW-0472">Membrane</keyword>
<dbReference type="KEGG" id="lgi:LOTGIDRAFT_112076"/>
<dbReference type="GO" id="GO:0005739">
    <property type="term" value="C:mitochondrion"/>
    <property type="evidence" value="ECO:0007669"/>
    <property type="project" value="TreeGrafter"/>
</dbReference>
<evidence type="ECO:0000256" key="1">
    <source>
        <dbReference type="ARBA" id="ARBA00004141"/>
    </source>
</evidence>
<evidence type="ECO:0000256" key="4">
    <source>
        <dbReference type="ARBA" id="ARBA00023136"/>
    </source>
</evidence>
<evidence type="ECO:0000256" key="2">
    <source>
        <dbReference type="ARBA" id="ARBA00022692"/>
    </source>
</evidence>
<feature type="transmembrane region" description="Helical" evidence="5">
    <location>
        <begin position="147"/>
        <end position="166"/>
    </location>
</feature>
<protein>
    <recommendedName>
        <fullName evidence="8">Transmembrane protein 65</fullName>
    </recommendedName>
</protein>
<evidence type="ECO:0000313" key="7">
    <source>
        <dbReference type="Proteomes" id="UP000030746"/>
    </source>
</evidence>
<comment type="subcellular location">
    <subcellularLocation>
        <location evidence="1">Membrane</location>
        <topology evidence="1">Multi-pass membrane protein</topology>
    </subcellularLocation>
</comment>
<dbReference type="PANTHER" id="PTHR21706:SF15">
    <property type="entry name" value="TRANSMEMBRANE PROTEIN 65"/>
    <property type="match status" value="1"/>
</dbReference>
<dbReference type="OMA" id="CCWMGTH"/>
<dbReference type="InterPro" id="IPR019537">
    <property type="entry name" value="TMEM65"/>
</dbReference>